<feature type="transmembrane region" description="Helical" evidence="1">
    <location>
        <begin position="53"/>
        <end position="73"/>
    </location>
</feature>
<keyword evidence="4" id="KW-1185">Reference proteome</keyword>
<keyword evidence="1" id="KW-0472">Membrane</keyword>
<dbReference type="Pfam" id="PF07331">
    <property type="entry name" value="TctB"/>
    <property type="match status" value="1"/>
</dbReference>
<dbReference type="OrthoDB" id="2056116at2"/>
<dbReference type="InterPro" id="IPR009936">
    <property type="entry name" value="DUF1468"/>
</dbReference>
<dbReference type="AlphaFoldDB" id="A0A371JGI7"/>
<name>A0A371JGI7_9FIRM</name>
<dbReference type="EMBL" id="NOKA02000009">
    <property type="protein sequence ID" value="RDY31852.1"/>
    <property type="molecule type" value="Genomic_DNA"/>
</dbReference>
<feature type="domain" description="DUF1468" evidence="2">
    <location>
        <begin position="22"/>
        <end position="163"/>
    </location>
</feature>
<protein>
    <submittedName>
        <fullName evidence="3">Tripartite tricarboxylate transporter TctB family protein</fullName>
    </submittedName>
</protein>
<feature type="transmembrane region" description="Helical" evidence="1">
    <location>
        <begin position="110"/>
        <end position="128"/>
    </location>
</feature>
<evidence type="ECO:0000259" key="2">
    <source>
        <dbReference type="Pfam" id="PF07331"/>
    </source>
</evidence>
<proteinExistence type="predicted"/>
<gene>
    <name evidence="3" type="ORF">CG710_007665</name>
</gene>
<evidence type="ECO:0000313" key="3">
    <source>
        <dbReference type="EMBL" id="RDY31852.1"/>
    </source>
</evidence>
<feature type="transmembrane region" description="Helical" evidence="1">
    <location>
        <begin position="85"/>
        <end position="104"/>
    </location>
</feature>
<feature type="transmembrane region" description="Helical" evidence="1">
    <location>
        <begin position="135"/>
        <end position="154"/>
    </location>
</feature>
<feature type="transmembrane region" description="Helical" evidence="1">
    <location>
        <begin position="15"/>
        <end position="33"/>
    </location>
</feature>
<comment type="caution">
    <text evidence="3">The sequence shown here is derived from an EMBL/GenBank/DDBJ whole genome shotgun (WGS) entry which is preliminary data.</text>
</comment>
<evidence type="ECO:0000256" key="1">
    <source>
        <dbReference type="SAM" id="Phobius"/>
    </source>
</evidence>
<dbReference type="Proteomes" id="UP000216411">
    <property type="component" value="Unassembled WGS sequence"/>
</dbReference>
<keyword evidence="1" id="KW-1133">Transmembrane helix</keyword>
<organism evidence="3 4">
    <name type="scientific">Lachnotalea glycerini</name>
    <dbReference type="NCBI Taxonomy" id="1763509"/>
    <lineage>
        <taxon>Bacteria</taxon>
        <taxon>Bacillati</taxon>
        <taxon>Bacillota</taxon>
        <taxon>Clostridia</taxon>
        <taxon>Lachnospirales</taxon>
        <taxon>Lachnospiraceae</taxon>
        <taxon>Lachnotalea</taxon>
    </lineage>
</organism>
<reference evidence="3 4" key="1">
    <citation type="journal article" date="2017" name="Genome Announc.">
        <title>Draft Genome Sequence of a Sporulating and Motile Strain of Lachnotalea glycerini Isolated from Water in Quebec City, Canada.</title>
        <authorList>
            <person name="Maheux A.F."/>
            <person name="Boudreau D.K."/>
            <person name="Berube E."/>
            <person name="Boissinot M."/>
            <person name="Raymond F."/>
            <person name="Brodeur S."/>
            <person name="Corbeil J."/>
            <person name="Isabel S."/>
            <person name="Omar R.F."/>
            <person name="Bergeron M.G."/>
        </authorList>
    </citation>
    <scope>NUCLEOTIDE SEQUENCE [LARGE SCALE GENOMIC DNA]</scope>
    <source>
        <strain evidence="3 4">CCRI-19302</strain>
    </source>
</reference>
<evidence type="ECO:0000313" key="4">
    <source>
        <dbReference type="Proteomes" id="UP000216411"/>
    </source>
</evidence>
<accession>A0A371JGI7</accession>
<sequence>MPSSYNERYFMKSKLNKSVTTGALCILFAVWIIMETGKINSNLISNEPGPRLFPYISAIGIIICSLLSMVFDGKKQTKVTERKPYLDKAGWIRLVLILSELFVFGFGIEWLGFLITSIIMMIVIIWTLKGDKKINTIIGVGLAIGLSMLVYFGFTKGFMIPLPTGKLWEMLGITLPF</sequence>
<keyword evidence="1" id="KW-0812">Transmembrane</keyword>